<dbReference type="GO" id="GO:0050765">
    <property type="term" value="P:negative regulation of phagocytosis"/>
    <property type="evidence" value="ECO:0007669"/>
    <property type="project" value="TreeGrafter"/>
</dbReference>
<dbReference type="SMART" id="SM01201">
    <property type="entry name" value="FerB"/>
    <property type="match status" value="1"/>
</dbReference>
<evidence type="ECO:0000259" key="6">
    <source>
        <dbReference type="SMART" id="SM00693"/>
    </source>
</evidence>
<comment type="caution">
    <text evidence="9">The sequence shown here is derived from an EMBL/GenBank/DDBJ whole genome shotgun (WGS) entry which is preliminary data.</text>
</comment>
<keyword evidence="2" id="KW-0812">Transmembrane</keyword>
<dbReference type="GO" id="GO:0031410">
    <property type="term" value="C:cytoplasmic vesicle"/>
    <property type="evidence" value="ECO:0007669"/>
    <property type="project" value="TreeGrafter"/>
</dbReference>
<dbReference type="SMART" id="SM00694">
    <property type="entry name" value="DysFC"/>
    <property type="match status" value="1"/>
</dbReference>
<protein>
    <recommendedName>
        <fullName evidence="11">Dysferlin</fullName>
    </recommendedName>
</protein>
<dbReference type="GO" id="GO:0002281">
    <property type="term" value="P:macrophage activation involved in immune response"/>
    <property type="evidence" value="ECO:0007669"/>
    <property type="project" value="TreeGrafter"/>
</dbReference>
<keyword evidence="5" id="KW-0472">Membrane</keyword>
<dbReference type="OrthoDB" id="270970at2759"/>
<evidence type="ECO:0000256" key="5">
    <source>
        <dbReference type="ARBA" id="ARBA00023136"/>
    </source>
</evidence>
<evidence type="ECO:0000256" key="1">
    <source>
        <dbReference type="ARBA" id="ARBA00004370"/>
    </source>
</evidence>
<feature type="domain" description="Peroxin/Ferlin" evidence="6">
    <location>
        <begin position="110"/>
        <end position="164"/>
    </location>
</feature>
<keyword evidence="10" id="KW-1185">Reference proteome</keyword>
<evidence type="ECO:0000259" key="7">
    <source>
        <dbReference type="SMART" id="SM00694"/>
    </source>
</evidence>
<sequence length="344" mass="39441">MAVCDSSDRSLRHIRSLTLQQILSSAEALKHGPATDLTAVLEQAEDWAARMKSIAQEPQNSLPDIVIWMLQGDRRVAFHRIPAHTVLFSKDNCGKHCGQMQTVFLKSPQASGAEAKLPYENQTRLALGEVGELQFSDVTGRVKLPKESFKPSPGWSWAGDWFCPEKTMLFDVDAGHMTFSEEVFENQMRLPGGQWIGMTEGYTDVVRVCVFCVCEYCQWCVFLHPNGFSVNLNNNGEKAVPKDEVECPPGWVWEEVEWSEISTGLWTIKRGPDEAEKEGWEHASLFGWRFHLKPRKTDSFRRRRWRNRMERWRKTGPPPFCSGVFSGERKETFTALKHHYIMTK</sequence>
<dbReference type="GO" id="GO:0006906">
    <property type="term" value="P:vesicle fusion"/>
    <property type="evidence" value="ECO:0007669"/>
    <property type="project" value="TreeGrafter"/>
</dbReference>
<evidence type="ECO:0000313" key="10">
    <source>
        <dbReference type="Proteomes" id="UP000518266"/>
    </source>
</evidence>
<dbReference type="GO" id="GO:0030315">
    <property type="term" value="C:T-tubule"/>
    <property type="evidence" value="ECO:0007669"/>
    <property type="project" value="TreeGrafter"/>
</dbReference>
<dbReference type="EMBL" id="JAAKFY010000023">
    <property type="protein sequence ID" value="KAF3837431.1"/>
    <property type="molecule type" value="Genomic_DNA"/>
</dbReference>
<dbReference type="InterPro" id="IPR012561">
    <property type="entry name" value="Ferlin_B-domain"/>
</dbReference>
<evidence type="ECO:0000256" key="3">
    <source>
        <dbReference type="ARBA" id="ARBA00022737"/>
    </source>
</evidence>
<dbReference type="PANTHER" id="PTHR12546">
    <property type="entry name" value="FER-1-LIKE"/>
    <property type="match status" value="1"/>
</dbReference>
<dbReference type="GO" id="GO:0033292">
    <property type="term" value="P:T-tubule organization"/>
    <property type="evidence" value="ECO:0007669"/>
    <property type="project" value="TreeGrafter"/>
</dbReference>
<dbReference type="AlphaFoldDB" id="A0A7J5XKF9"/>
<organism evidence="9 10">
    <name type="scientific">Dissostichus mawsoni</name>
    <name type="common">Antarctic cod</name>
    <dbReference type="NCBI Taxonomy" id="36200"/>
    <lineage>
        <taxon>Eukaryota</taxon>
        <taxon>Metazoa</taxon>
        <taxon>Chordata</taxon>
        <taxon>Craniata</taxon>
        <taxon>Vertebrata</taxon>
        <taxon>Euteleostomi</taxon>
        <taxon>Actinopterygii</taxon>
        <taxon>Neopterygii</taxon>
        <taxon>Teleostei</taxon>
        <taxon>Neoteleostei</taxon>
        <taxon>Acanthomorphata</taxon>
        <taxon>Eupercaria</taxon>
        <taxon>Perciformes</taxon>
        <taxon>Notothenioidei</taxon>
        <taxon>Nototheniidae</taxon>
        <taxon>Dissostichus</taxon>
    </lineage>
</organism>
<gene>
    <name evidence="9" type="ORF">F7725_004895</name>
</gene>
<dbReference type="SMART" id="SM00693">
    <property type="entry name" value="DysFN"/>
    <property type="match status" value="2"/>
</dbReference>
<dbReference type="Proteomes" id="UP000518266">
    <property type="component" value="Unassembled WGS sequence"/>
</dbReference>
<proteinExistence type="predicted"/>
<comment type="subcellular location">
    <subcellularLocation>
        <location evidence="1">Membrane</location>
    </subcellularLocation>
</comment>
<dbReference type="InterPro" id="IPR037721">
    <property type="entry name" value="Ferlin"/>
</dbReference>
<name>A0A7J5XKF9_DISMA</name>
<evidence type="ECO:0000259" key="8">
    <source>
        <dbReference type="SMART" id="SM01201"/>
    </source>
</evidence>
<dbReference type="Pfam" id="PF08150">
    <property type="entry name" value="FerB"/>
    <property type="match status" value="1"/>
</dbReference>
<evidence type="ECO:0000256" key="2">
    <source>
        <dbReference type="ARBA" id="ARBA00022692"/>
    </source>
</evidence>
<dbReference type="InterPro" id="IPR006614">
    <property type="entry name" value="Peroxin/Ferlin"/>
</dbReference>
<keyword evidence="4" id="KW-1133">Transmembrane helix</keyword>
<evidence type="ECO:0000256" key="4">
    <source>
        <dbReference type="ARBA" id="ARBA00022989"/>
    </source>
</evidence>
<evidence type="ECO:0008006" key="11">
    <source>
        <dbReference type="Google" id="ProtNLM"/>
    </source>
</evidence>
<evidence type="ECO:0000313" key="9">
    <source>
        <dbReference type="EMBL" id="KAF3837431.1"/>
    </source>
</evidence>
<feature type="domain" description="Ferlin B-domain" evidence="8">
    <location>
        <begin position="58"/>
        <end position="129"/>
    </location>
</feature>
<keyword evidence="3" id="KW-0677">Repeat</keyword>
<dbReference type="PANTHER" id="PTHR12546:SF44">
    <property type="entry name" value="DYSFERLIN"/>
    <property type="match status" value="1"/>
</dbReference>
<dbReference type="GO" id="GO:0002280">
    <property type="term" value="P:monocyte activation involved in immune response"/>
    <property type="evidence" value="ECO:0007669"/>
    <property type="project" value="TreeGrafter"/>
</dbReference>
<feature type="domain" description="Peroxin/Ferlin" evidence="7">
    <location>
        <begin position="279"/>
        <end position="312"/>
    </location>
</feature>
<reference evidence="9 10" key="1">
    <citation type="submission" date="2020-03" db="EMBL/GenBank/DDBJ databases">
        <title>Dissostichus mawsoni Genome sequencing and assembly.</title>
        <authorList>
            <person name="Park H."/>
        </authorList>
    </citation>
    <scope>NUCLEOTIDE SEQUENCE [LARGE SCALE GENOMIC DNA]</scope>
    <source>
        <strain evidence="9">DM0001</strain>
        <tissue evidence="9">Muscle</tissue>
    </source>
</reference>
<dbReference type="GO" id="GO:0001778">
    <property type="term" value="P:plasma membrane repair"/>
    <property type="evidence" value="ECO:0007669"/>
    <property type="project" value="TreeGrafter"/>
</dbReference>
<feature type="domain" description="Peroxin/Ferlin" evidence="6">
    <location>
        <begin position="176"/>
        <end position="261"/>
    </location>
</feature>
<accession>A0A7J5XKF9</accession>